<feature type="region of interest" description="Disordered" evidence="2">
    <location>
        <begin position="1"/>
        <end position="20"/>
    </location>
</feature>
<name>A0A9P6MHT8_9FUNG</name>
<comment type="caution">
    <text evidence="3">The sequence shown here is derived from an EMBL/GenBank/DDBJ whole genome shotgun (WGS) entry which is preliminary data.</text>
</comment>
<dbReference type="Proteomes" id="UP000749646">
    <property type="component" value="Unassembled WGS sequence"/>
</dbReference>
<keyword evidence="1" id="KW-0175">Coiled coil</keyword>
<organism evidence="3 4">
    <name type="scientific">Modicella reniformis</name>
    <dbReference type="NCBI Taxonomy" id="1440133"/>
    <lineage>
        <taxon>Eukaryota</taxon>
        <taxon>Fungi</taxon>
        <taxon>Fungi incertae sedis</taxon>
        <taxon>Mucoromycota</taxon>
        <taxon>Mortierellomycotina</taxon>
        <taxon>Mortierellomycetes</taxon>
        <taxon>Mortierellales</taxon>
        <taxon>Mortierellaceae</taxon>
        <taxon>Modicella</taxon>
    </lineage>
</organism>
<evidence type="ECO:0000313" key="3">
    <source>
        <dbReference type="EMBL" id="KAG0001376.1"/>
    </source>
</evidence>
<feature type="region of interest" description="Disordered" evidence="2">
    <location>
        <begin position="261"/>
        <end position="299"/>
    </location>
</feature>
<proteinExistence type="predicted"/>
<protein>
    <submittedName>
        <fullName evidence="3">Uncharacterized protein</fullName>
    </submittedName>
</protein>
<feature type="compositionally biased region" description="Low complexity" evidence="2">
    <location>
        <begin position="9"/>
        <end position="20"/>
    </location>
</feature>
<feature type="coiled-coil region" evidence="1">
    <location>
        <begin position="138"/>
        <end position="165"/>
    </location>
</feature>
<feature type="compositionally biased region" description="Low complexity" evidence="2">
    <location>
        <begin position="223"/>
        <end position="237"/>
    </location>
</feature>
<feature type="region of interest" description="Disordered" evidence="2">
    <location>
        <begin position="176"/>
        <end position="245"/>
    </location>
</feature>
<feature type="compositionally biased region" description="Low complexity" evidence="2">
    <location>
        <begin position="270"/>
        <end position="283"/>
    </location>
</feature>
<evidence type="ECO:0000256" key="1">
    <source>
        <dbReference type="SAM" id="Coils"/>
    </source>
</evidence>
<feature type="non-terminal residue" evidence="3">
    <location>
        <position position="326"/>
    </location>
</feature>
<dbReference type="AlphaFoldDB" id="A0A9P6MHT8"/>
<evidence type="ECO:0000313" key="4">
    <source>
        <dbReference type="Proteomes" id="UP000749646"/>
    </source>
</evidence>
<keyword evidence="4" id="KW-1185">Reference proteome</keyword>
<accession>A0A9P6MHT8</accession>
<gene>
    <name evidence="3" type="ORF">BGZ65_003542</name>
</gene>
<evidence type="ECO:0000256" key="2">
    <source>
        <dbReference type="SAM" id="MobiDB-lite"/>
    </source>
</evidence>
<reference evidence="3" key="1">
    <citation type="journal article" date="2020" name="Fungal Divers.">
        <title>Resolving the Mortierellaceae phylogeny through synthesis of multi-gene phylogenetics and phylogenomics.</title>
        <authorList>
            <person name="Vandepol N."/>
            <person name="Liber J."/>
            <person name="Desiro A."/>
            <person name="Na H."/>
            <person name="Kennedy M."/>
            <person name="Barry K."/>
            <person name="Grigoriev I.V."/>
            <person name="Miller A.N."/>
            <person name="O'Donnell K."/>
            <person name="Stajich J.E."/>
            <person name="Bonito G."/>
        </authorList>
    </citation>
    <scope>NUCLEOTIDE SEQUENCE</scope>
    <source>
        <strain evidence="3">MES-2147</strain>
    </source>
</reference>
<feature type="compositionally biased region" description="Polar residues" evidence="2">
    <location>
        <begin position="182"/>
        <end position="213"/>
    </location>
</feature>
<dbReference type="EMBL" id="JAAAHW010000536">
    <property type="protein sequence ID" value="KAG0001376.1"/>
    <property type="molecule type" value="Genomic_DNA"/>
</dbReference>
<sequence>MKKWKLFKTSSDNPSSPSASTISLIPSLFSSSSSRLQSSSASIISATPTRKKTIFGFSTKSDSAHSLLNLTFGSNSETNLLRLARPQTPASQLSTPTPPTPILPAKTAKIDDSTDAKDDEIVTTTIYYHPPKPETETETETEGTLADIDREIEQLNQRKAAIGQLSQARVSDSAISSLRSSLNHGTGDSNSSTHPSRPSPLSGSKRFSAQSDGTRMRSGSMPANSSTCSSSTCTANTPRRRPHEISSLPEEYQQYLQYLQKDHNSPLPPQQQQQQQQQVVFSPAPVPPPKSQGNEPGPSEVIMKLRASVVNMLGPGSFSPSSLVRP</sequence>